<feature type="transmembrane region" description="Helical" evidence="1">
    <location>
        <begin position="78"/>
        <end position="100"/>
    </location>
</feature>
<dbReference type="AlphaFoldDB" id="A0A0C7AUR0"/>
<evidence type="ECO:0000313" key="2">
    <source>
        <dbReference type="EMBL" id="CDR98254.1"/>
    </source>
</evidence>
<protein>
    <submittedName>
        <fullName evidence="2">Uncharacterized protein</fullName>
    </submittedName>
</protein>
<feature type="transmembrane region" description="Helical" evidence="1">
    <location>
        <begin position="50"/>
        <end position="66"/>
    </location>
</feature>
<dbReference type="EMBL" id="LK391770">
    <property type="protein sequence ID" value="CDR98254.1"/>
    <property type="molecule type" value="Genomic_DNA"/>
</dbReference>
<accession>A0A0C7AUR0</accession>
<keyword evidence="1" id="KW-0812">Transmembrane</keyword>
<dbReference type="RefSeq" id="WP_176455493.1">
    <property type="nucleotide sequence ID" value="NZ_LK391770.1"/>
</dbReference>
<geneLocation type="plasmid" evidence="2">
    <name>pRYC11</name>
</geneLocation>
<sequence>MDMMLFLRKYGFLFIPPVYWLIYLGARLTYNGLAGEFSADFFQGIRHEGVYIICSLCVFYFFCLEVEISDGEFSANILFLIIFFHVVLLFITLLICLWQGEVLLDSIFMGQIIASMCLLFFIPVLSIIRRSF</sequence>
<keyword evidence="2" id="KW-0614">Plasmid</keyword>
<feature type="transmembrane region" description="Helical" evidence="1">
    <location>
        <begin position="12"/>
        <end position="30"/>
    </location>
</feature>
<name>A0A0C7AUR0_KLEPN</name>
<feature type="transmembrane region" description="Helical" evidence="1">
    <location>
        <begin position="106"/>
        <end position="128"/>
    </location>
</feature>
<keyword evidence="1" id="KW-1133">Transmembrane helix</keyword>
<evidence type="ECO:0000256" key="1">
    <source>
        <dbReference type="SAM" id="Phobius"/>
    </source>
</evidence>
<reference evidence="2" key="2">
    <citation type="journal article" date="2015" name="Antimicrob. Agents Chemother.">
        <title>Antibiotic-Resistant Klebsiella pneumoniae and Escherichia coli High-Risk Clones and an IncFIIk Mosaic Plasmid Hosting Tn1 (blaTEM-4) in Isolates from 1990 to 2004.</title>
        <authorList>
            <person name="Rodriguez I."/>
            <person name="Novais A."/>
            <person name="Lira F."/>
            <person name="Valverde A."/>
            <person name="Curiao T."/>
            <person name="Martinez J.L."/>
            <person name="Baquero F."/>
            <person name="Canton R."/>
            <person name="Coque T.M."/>
        </authorList>
    </citation>
    <scope>NUCLEOTIDE SEQUENCE [LARGE SCALE GENOMIC DNA]</scope>
    <source>
        <strain evidence="2">H67</strain>
        <plasmid evidence="2">pRYC11</plasmid>
    </source>
</reference>
<proteinExistence type="predicted"/>
<gene>
    <name evidence="2" type="primary">hypothetical protein</name>
</gene>
<organism evidence="2">
    <name type="scientific">Klebsiella pneumoniae</name>
    <dbReference type="NCBI Taxonomy" id="573"/>
    <lineage>
        <taxon>Bacteria</taxon>
        <taxon>Pseudomonadati</taxon>
        <taxon>Pseudomonadota</taxon>
        <taxon>Gammaproteobacteria</taxon>
        <taxon>Enterobacterales</taxon>
        <taxon>Enterobacteriaceae</taxon>
        <taxon>Klebsiella/Raoultella group</taxon>
        <taxon>Klebsiella</taxon>
        <taxon>Klebsiella pneumoniae complex</taxon>
    </lineage>
</organism>
<keyword evidence="1" id="KW-0472">Membrane</keyword>
<reference evidence="2" key="1">
    <citation type="submission" date="2014-05" db="EMBL/GenBank/DDBJ databases">
        <authorList>
            <person name="Rodriguez Fernandez I."/>
        </authorList>
    </citation>
    <scope>NUCLEOTIDE SEQUENCE</scope>
    <source>
        <strain evidence="2">H67</strain>
        <plasmid evidence="2">pRYC11</plasmid>
    </source>
</reference>